<comment type="subcellular location">
    <subcellularLocation>
        <location evidence="1">Cell membrane</location>
        <topology evidence="1">Multi-pass membrane protein</topology>
    </subcellularLocation>
</comment>
<keyword evidence="12" id="KW-1185">Reference proteome</keyword>
<evidence type="ECO:0000256" key="2">
    <source>
        <dbReference type="ARBA" id="ARBA00022475"/>
    </source>
</evidence>
<dbReference type="Proteomes" id="UP000317371">
    <property type="component" value="Unassembled WGS sequence"/>
</dbReference>
<protein>
    <submittedName>
        <fullName evidence="11">Glycosyltransferase family 39 protein</fullName>
    </submittedName>
</protein>
<dbReference type="Pfam" id="PF13231">
    <property type="entry name" value="PMT_2"/>
    <property type="match status" value="1"/>
</dbReference>
<dbReference type="InterPro" id="IPR050297">
    <property type="entry name" value="LipidA_mod_glycosyltrf_83"/>
</dbReference>
<evidence type="ECO:0000256" key="8">
    <source>
        <dbReference type="SAM" id="MobiDB-lite"/>
    </source>
</evidence>
<feature type="transmembrane region" description="Helical" evidence="9">
    <location>
        <begin position="223"/>
        <end position="243"/>
    </location>
</feature>
<dbReference type="EMBL" id="VIGC01000028">
    <property type="protein sequence ID" value="TQE94040.1"/>
    <property type="molecule type" value="Genomic_DNA"/>
</dbReference>
<evidence type="ECO:0000313" key="12">
    <source>
        <dbReference type="Proteomes" id="UP000317371"/>
    </source>
</evidence>
<evidence type="ECO:0000256" key="1">
    <source>
        <dbReference type="ARBA" id="ARBA00004651"/>
    </source>
</evidence>
<keyword evidence="6 9" id="KW-1133">Transmembrane helix</keyword>
<dbReference type="GO" id="GO:0009103">
    <property type="term" value="P:lipopolysaccharide biosynthetic process"/>
    <property type="evidence" value="ECO:0007669"/>
    <property type="project" value="UniProtKB-ARBA"/>
</dbReference>
<evidence type="ECO:0000256" key="6">
    <source>
        <dbReference type="ARBA" id="ARBA00022989"/>
    </source>
</evidence>
<dbReference type="PANTHER" id="PTHR33908:SF11">
    <property type="entry name" value="MEMBRANE PROTEIN"/>
    <property type="match status" value="1"/>
</dbReference>
<evidence type="ECO:0000256" key="5">
    <source>
        <dbReference type="ARBA" id="ARBA00022692"/>
    </source>
</evidence>
<feature type="domain" description="Glycosyltransferase RgtA/B/C/D-like" evidence="10">
    <location>
        <begin position="132"/>
        <end position="264"/>
    </location>
</feature>
<evidence type="ECO:0000256" key="4">
    <source>
        <dbReference type="ARBA" id="ARBA00022679"/>
    </source>
</evidence>
<comment type="caution">
    <text evidence="11">The sequence shown here is derived from an EMBL/GenBank/DDBJ whole genome shotgun (WGS) entry which is preliminary data.</text>
</comment>
<feature type="transmembrane region" description="Helical" evidence="9">
    <location>
        <begin position="364"/>
        <end position="384"/>
    </location>
</feature>
<keyword evidence="2" id="KW-1003">Cell membrane</keyword>
<evidence type="ECO:0000259" key="10">
    <source>
        <dbReference type="Pfam" id="PF13231"/>
    </source>
</evidence>
<proteinExistence type="predicted"/>
<keyword evidence="4 11" id="KW-0808">Transferase</keyword>
<keyword evidence="3" id="KW-0328">Glycosyltransferase</keyword>
<gene>
    <name evidence="11" type="ORF">FKZ61_18285</name>
</gene>
<evidence type="ECO:0000256" key="7">
    <source>
        <dbReference type="ARBA" id="ARBA00023136"/>
    </source>
</evidence>
<dbReference type="PANTHER" id="PTHR33908">
    <property type="entry name" value="MANNOSYLTRANSFERASE YKCB-RELATED"/>
    <property type="match status" value="1"/>
</dbReference>
<feature type="region of interest" description="Disordered" evidence="8">
    <location>
        <begin position="1"/>
        <end position="22"/>
    </location>
</feature>
<accession>A0A540VBA1</accession>
<keyword evidence="5 9" id="KW-0812">Transmembrane</keyword>
<dbReference type="GO" id="GO:0016763">
    <property type="term" value="F:pentosyltransferase activity"/>
    <property type="evidence" value="ECO:0007669"/>
    <property type="project" value="TreeGrafter"/>
</dbReference>
<dbReference type="InterPro" id="IPR038731">
    <property type="entry name" value="RgtA/B/C-like"/>
</dbReference>
<feature type="transmembrane region" description="Helical" evidence="9">
    <location>
        <begin position="130"/>
        <end position="154"/>
    </location>
</feature>
<reference evidence="11 12" key="1">
    <citation type="submission" date="2019-06" db="EMBL/GenBank/DDBJ databases">
        <title>Genome sequence of Litorilinea aerophila BAA-2444.</title>
        <authorList>
            <person name="Maclea K.S."/>
            <person name="Maurais E.G."/>
            <person name="Iannazzi L.C."/>
        </authorList>
    </citation>
    <scope>NUCLEOTIDE SEQUENCE [LARGE SCALE GENOMIC DNA]</scope>
    <source>
        <strain evidence="11 12">ATCC BAA-2444</strain>
    </source>
</reference>
<keyword evidence="7 9" id="KW-0472">Membrane</keyword>
<feature type="transmembrane region" description="Helical" evidence="9">
    <location>
        <begin position="255"/>
        <end position="273"/>
    </location>
</feature>
<evidence type="ECO:0000256" key="3">
    <source>
        <dbReference type="ARBA" id="ARBA00022676"/>
    </source>
</evidence>
<name>A0A540VBA1_9CHLR</name>
<feature type="transmembrane region" description="Helical" evidence="9">
    <location>
        <begin position="184"/>
        <end position="203"/>
    </location>
</feature>
<sequence length="768" mass="84793">MKTQTAHRAGRSMHNPDAPHGGPGRLRGWELALLGLALLLFAGQALLASPQKSAAFDEQYHLSTGYAYLRTGDFRLATDHPLLMGALAGLALLPRRDVVLPLEDPSWQAGDFFIFSDRFLWEVNADPQGLLVAARVPVVAVGLLLVVALFLWARELTGEWGGWLALALATFDPNLVANSRLVTTDLGITVFLFLAGWRLWAWLERRRRRDLLATGLWAGLAMGAKYNSLLFWPVALVAILLYPPRDRQDAPASRLGSLAAMGLVAWGVLWALYRFDFGPIPGLTGSIPVPAAFYWQQLWDTYRGIVDPGEIHYRFLLGQTSTQGWVAYFPVALAVKTPLPLLLTAAVGIYCLARRPRWRRQGILWLLPGAFMALGMTGVLTIGYRHILPAIPYLMLLAGYSVQLPRLHPRLRPWMPYLGGLMLLWVVLGQARIYPHQEAYFNELAGGWQNWSRILVDSNLDWGQDLPALRQVMDELGIETVNLAYFGKAVPEAYGVQYRPLPGYLRFVQGEELKAYNPYTPAPGWYAISATSLRLGLTLPGTVDLYAYFRKLTPVARAGYSIYLYQVSYPPETPVDRVVLTGEAASDLSPTALGLQPGRRVQVKWRRSDEATIYPLGEGFRPPAGPGFQPVNANFSDVFTLLGYQLETPSARPGEDVAMTLVWQVGSRPMPMPAPTRGVPLSSFVHLTGTDPAQIVAQFDGWRTALRGLEPGDIIAHRLTLHLEGDISPGSYLLRVGLYSPQSGERLRLQGDAGGGDHVLLGSLEVLP</sequence>
<feature type="transmembrane region" description="Helical" evidence="9">
    <location>
        <begin position="325"/>
        <end position="352"/>
    </location>
</feature>
<dbReference type="InParanoid" id="A0A540VBA1"/>
<organism evidence="11 12">
    <name type="scientific">Litorilinea aerophila</name>
    <dbReference type="NCBI Taxonomy" id="1204385"/>
    <lineage>
        <taxon>Bacteria</taxon>
        <taxon>Bacillati</taxon>
        <taxon>Chloroflexota</taxon>
        <taxon>Caldilineae</taxon>
        <taxon>Caldilineales</taxon>
        <taxon>Caldilineaceae</taxon>
        <taxon>Litorilinea</taxon>
    </lineage>
</organism>
<dbReference type="OrthoDB" id="135110at2"/>
<evidence type="ECO:0000256" key="9">
    <source>
        <dbReference type="SAM" id="Phobius"/>
    </source>
</evidence>
<dbReference type="GO" id="GO:0005886">
    <property type="term" value="C:plasma membrane"/>
    <property type="evidence" value="ECO:0007669"/>
    <property type="project" value="UniProtKB-SubCell"/>
</dbReference>
<dbReference type="AlphaFoldDB" id="A0A540VBA1"/>
<evidence type="ECO:0000313" key="11">
    <source>
        <dbReference type="EMBL" id="TQE94040.1"/>
    </source>
</evidence>